<dbReference type="OrthoDB" id="2117972at2759"/>
<name>A0A1Y2I0C3_9FUNG</name>
<evidence type="ECO:0000313" key="4">
    <source>
        <dbReference type="Proteomes" id="UP000193411"/>
    </source>
</evidence>
<comment type="caution">
    <text evidence="3">The sequence shown here is derived from an EMBL/GenBank/DDBJ whole genome shotgun (WGS) entry which is preliminary data.</text>
</comment>
<evidence type="ECO:0000313" key="3">
    <source>
        <dbReference type="EMBL" id="ORZ40307.1"/>
    </source>
</evidence>
<protein>
    <submittedName>
        <fullName evidence="3">Uncharacterized protein</fullName>
    </submittedName>
</protein>
<keyword evidence="2" id="KW-1133">Transmembrane helix</keyword>
<proteinExistence type="predicted"/>
<keyword evidence="4" id="KW-1185">Reference proteome</keyword>
<evidence type="ECO:0000256" key="2">
    <source>
        <dbReference type="SAM" id="Phobius"/>
    </source>
</evidence>
<dbReference type="PANTHER" id="PTHR37330">
    <property type="entry name" value="CONSERVED TRANSMEMBRANE PROTEIN-RELATED"/>
    <property type="match status" value="1"/>
</dbReference>
<dbReference type="InterPro" id="IPR027948">
    <property type="entry name" value="DUF4436"/>
</dbReference>
<feature type="transmembrane region" description="Helical" evidence="2">
    <location>
        <begin position="292"/>
        <end position="311"/>
    </location>
</feature>
<feature type="compositionally biased region" description="Low complexity" evidence="1">
    <location>
        <begin position="398"/>
        <end position="409"/>
    </location>
</feature>
<evidence type="ECO:0000256" key="1">
    <source>
        <dbReference type="SAM" id="MobiDB-lite"/>
    </source>
</evidence>
<sequence length="442" mass="48377">MLGLTKLLPSLKGNKVVRRIVYLLSLFILWVAIIVPTYLVYKGEIADTNLLPLSPIPNFNQYVNVSARLAAINPIESSFQMTLDLDAVTNGPEGNGQAPLDLFSVVNGERRLKSPVTIFVQSTSKTFGVNERLGSLSITIPFESGNIISYPFDQHQSSIDITAQIGNPTNNPNATFIPVPLRLTVDGAVPGFSLREFSVFADEGRGFASMFVSLTIGRSGTTKGFSIFIVVLTWFLSLIMGWLSIQVVRLKRPVEAPMLASPCALLFALPSLRNVQPGVPSIGVTVDIVGFFWNMAIVAMSAILIILYFVLRWAPPAPAPSANTSPPMDAPPKRPDRNSADTLPYGRDTLERKQPSSGAGSPAEEEWRYPPTLQVSHDDPPAPSRLHHREAYSLKDFSPVSSRRPSLSPMTSPPQRFANADAFSNSPRLQNVAMRQQQHNRG</sequence>
<keyword evidence="2" id="KW-0812">Transmembrane</keyword>
<dbReference type="EMBL" id="MCFL01000003">
    <property type="protein sequence ID" value="ORZ40307.1"/>
    <property type="molecule type" value="Genomic_DNA"/>
</dbReference>
<feature type="transmembrane region" description="Helical" evidence="2">
    <location>
        <begin position="225"/>
        <end position="244"/>
    </location>
</feature>
<accession>A0A1Y2I0C3</accession>
<gene>
    <name evidence="3" type="ORF">BCR44DRAFT_1424802</name>
</gene>
<dbReference type="AlphaFoldDB" id="A0A1Y2I0C3"/>
<feature type="transmembrane region" description="Helical" evidence="2">
    <location>
        <begin position="20"/>
        <end position="41"/>
    </location>
</feature>
<dbReference type="PANTHER" id="PTHR37330:SF1">
    <property type="entry name" value="CONSERVED TRANSMEMBRANE PROTEIN-RELATED"/>
    <property type="match status" value="1"/>
</dbReference>
<feature type="region of interest" description="Disordered" evidence="1">
    <location>
        <begin position="320"/>
        <end position="442"/>
    </location>
</feature>
<dbReference type="STRING" id="765915.A0A1Y2I0C3"/>
<reference evidence="3 4" key="1">
    <citation type="submission" date="2016-07" db="EMBL/GenBank/DDBJ databases">
        <title>Pervasive Adenine N6-methylation of Active Genes in Fungi.</title>
        <authorList>
            <consortium name="DOE Joint Genome Institute"/>
            <person name="Mondo S.J."/>
            <person name="Dannebaum R.O."/>
            <person name="Kuo R.C."/>
            <person name="Labutti K."/>
            <person name="Haridas S."/>
            <person name="Kuo A."/>
            <person name="Salamov A."/>
            <person name="Ahrendt S.R."/>
            <person name="Lipzen A."/>
            <person name="Sullivan W."/>
            <person name="Andreopoulos W.B."/>
            <person name="Clum A."/>
            <person name="Lindquist E."/>
            <person name="Daum C."/>
            <person name="Ramamoorthy G.K."/>
            <person name="Gryganskyi A."/>
            <person name="Culley D."/>
            <person name="Magnuson J.K."/>
            <person name="James T.Y."/>
            <person name="O'Malley M.A."/>
            <person name="Stajich J.E."/>
            <person name="Spatafora J.W."/>
            <person name="Visel A."/>
            <person name="Grigoriev I.V."/>
        </authorList>
    </citation>
    <scope>NUCLEOTIDE SEQUENCE [LARGE SCALE GENOMIC DNA]</scope>
    <source>
        <strain evidence="3 4">PL171</strain>
    </source>
</reference>
<dbReference type="Proteomes" id="UP000193411">
    <property type="component" value="Unassembled WGS sequence"/>
</dbReference>
<feature type="compositionally biased region" description="Polar residues" evidence="1">
    <location>
        <begin position="422"/>
        <end position="442"/>
    </location>
</feature>
<keyword evidence="2" id="KW-0472">Membrane</keyword>
<organism evidence="3 4">
    <name type="scientific">Catenaria anguillulae PL171</name>
    <dbReference type="NCBI Taxonomy" id="765915"/>
    <lineage>
        <taxon>Eukaryota</taxon>
        <taxon>Fungi</taxon>
        <taxon>Fungi incertae sedis</taxon>
        <taxon>Blastocladiomycota</taxon>
        <taxon>Blastocladiomycetes</taxon>
        <taxon>Blastocladiales</taxon>
        <taxon>Catenariaceae</taxon>
        <taxon>Catenaria</taxon>
    </lineage>
</organism>
<dbReference type="Pfam" id="PF14494">
    <property type="entry name" value="DUF4436"/>
    <property type="match status" value="1"/>
</dbReference>